<evidence type="ECO:0000256" key="1">
    <source>
        <dbReference type="SAM" id="MobiDB-lite"/>
    </source>
</evidence>
<keyword evidence="3" id="KW-1185">Reference proteome</keyword>
<sequence>MAEVNRSTFGCLCWVLSGKRVPDQEEAPRAPALRATGVPFVPRSVRPFCVYQPFVKTPPKTVTETADSNKHKINTERTFPVGKLEGRTPTAQRAYGLKEPGRRPRVKRALVSTPRVPHGDQSRVQKAQRLAVCRGEQTTGTHQCGRAGGSTSAIALLLLHREKRPTAQIATEPQTRPSWVTPGLTFRTGSISGTPTATATVAEERRGGTERQSAVQAGGLRREAAGWVRKPSFLRSVVRLLQFLPARKP</sequence>
<accession>A0ABN8ZLE7</accession>
<proteinExistence type="predicted"/>
<evidence type="ECO:0000313" key="3">
    <source>
        <dbReference type="Proteomes" id="UP001176941"/>
    </source>
</evidence>
<gene>
    <name evidence="2" type="ORF">MRATA1EN1_LOCUS22788</name>
</gene>
<evidence type="ECO:0000313" key="2">
    <source>
        <dbReference type="EMBL" id="CAI9173826.1"/>
    </source>
</evidence>
<organism evidence="2 3">
    <name type="scientific">Rangifer tarandus platyrhynchus</name>
    <name type="common">Svalbard reindeer</name>
    <dbReference type="NCBI Taxonomy" id="3082113"/>
    <lineage>
        <taxon>Eukaryota</taxon>
        <taxon>Metazoa</taxon>
        <taxon>Chordata</taxon>
        <taxon>Craniata</taxon>
        <taxon>Vertebrata</taxon>
        <taxon>Euteleostomi</taxon>
        <taxon>Mammalia</taxon>
        <taxon>Eutheria</taxon>
        <taxon>Laurasiatheria</taxon>
        <taxon>Artiodactyla</taxon>
        <taxon>Ruminantia</taxon>
        <taxon>Pecora</taxon>
        <taxon>Cervidae</taxon>
        <taxon>Odocoileinae</taxon>
        <taxon>Rangifer</taxon>
    </lineage>
</organism>
<protein>
    <submittedName>
        <fullName evidence="2">Uncharacterized protein</fullName>
    </submittedName>
</protein>
<feature type="region of interest" description="Disordered" evidence="1">
    <location>
        <begin position="80"/>
        <end position="102"/>
    </location>
</feature>
<dbReference type="Proteomes" id="UP001176941">
    <property type="component" value="Chromosome 34"/>
</dbReference>
<name>A0ABN8ZLE7_RANTA</name>
<dbReference type="EMBL" id="OX460345">
    <property type="protein sequence ID" value="CAI9173826.1"/>
    <property type="molecule type" value="Genomic_DNA"/>
</dbReference>
<reference evidence="2" key="1">
    <citation type="submission" date="2023-04" db="EMBL/GenBank/DDBJ databases">
        <authorList>
            <consortium name="ELIXIR-Norway"/>
        </authorList>
    </citation>
    <scope>NUCLEOTIDE SEQUENCE [LARGE SCALE GENOMIC DNA]</scope>
</reference>